<dbReference type="OrthoDB" id="406864at2759"/>
<evidence type="ECO:0000256" key="1">
    <source>
        <dbReference type="ARBA" id="ARBA00023180"/>
    </source>
</evidence>
<dbReference type="PANTHER" id="PTHR31776">
    <property type="entry name" value="ALPHA-L-ARABINOFURANOSIDASE 1"/>
    <property type="match status" value="1"/>
</dbReference>
<evidence type="ECO:0000313" key="3">
    <source>
        <dbReference type="EMBL" id="GER25983.1"/>
    </source>
</evidence>
<name>A0A5A7NZQ5_STRAF</name>
<keyword evidence="4" id="KW-1185">Reference proteome</keyword>
<dbReference type="GO" id="GO:0046556">
    <property type="term" value="F:alpha-L-arabinofuranosidase activity"/>
    <property type="evidence" value="ECO:0007669"/>
    <property type="project" value="InterPro"/>
</dbReference>
<protein>
    <submittedName>
        <fullName evidence="3">Alpha-L-arabinofuranosidase</fullName>
    </submittedName>
</protein>
<organism evidence="3 4">
    <name type="scientific">Striga asiatica</name>
    <name type="common">Asiatic witchweed</name>
    <name type="synonym">Buchnera asiatica</name>
    <dbReference type="NCBI Taxonomy" id="4170"/>
    <lineage>
        <taxon>Eukaryota</taxon>
        <taxon>Viridiplantae</taxon>
        <taxon>Streptophyta</taxon>
        <taxon>Embryophyta</taxon>
        <taxon>Tracheophyta</taxon>
        <taxon>Spermatophyta</taxon>
        <taxon>Magnoliopsida</taxon>
        <taxon>eudicotyledons</taxon>
        <taxon>Gunneridae</taxon>
        <taxon>Pentapetalae</taxon>
        <taxon>asterids</taxon>
        <taxon>lamiids</taxon>
        <taxon>Lamiales</taxon>
        <taxon>Orobanchaceae</taxon>
        <taxon>Buchnereae</taxon>
        <taxon>Striga</taxon>
    </lineage>
</organism>
<feature type="domain" description="Alpha-L-arabinofuranosidase C-terminal" evidence="2">
    <location>
        <begin position="59"/>
        <end position="91"/>
    </location>
</feature>
<dbReference type="InterPro" id="IPR010720">
    <property type="entry name" value="Alpha-L-AF_C"/>
</dbReference>
<proteinExistence type="predicted"/>
<dbReference type="AlphaFoldDB" id="A0A5A7NZQ5"/>
<keyword evidence="1" id="KW-0325">Glycoprotein</keyword>
<dbReference type="EMBL" id="BKCP01000669">
    <property type="protein sequence ID" value="GER25983.1"/>
    <property type="molecule type" value="Genomic_DNA"/>
</dbReference>
<gene>
    <name evidence="3" type="ORF">STAS_01598</name>
</gene>
<feature type="non-terminal residue" evidence="3">
    <location>
        <position position="255"/>
    </location>
</feature>
<feature type="non-terminal residue" evidence="3">
    <location>
        <position position="1"/>
    </location>
</feature>
<sequence length="255" mass="28986">YSVFSFFDQWVLRTSKWVHLTVGSPGRSVYTNANSMFSMAHNFDRTSRDWPKVFFEFFLKALAEASFLIGLERNSDVVEMASNAPLFVNNNDRRYVAPVVNPLLNARTKMGIILSPHSLTSIDLLRKSNVMQPAEFYDVHASITSQVTKKNNERDSTTQAGFFETLLHHQPPDTIVKQSRYDEKDPTRVSIFRLRFVTTAIVKEMNDNGISLTLKDNQYLTTESNGPCLNLSWNENANGFGLSPGPRINPLNRQT</sequence>
<comment type="caution">
    <text evidence="3">The sequence shown here is derived from an EMBL/GenBank/DDBJ whole genome shotgun (WGS) entry which is preliminary data.</text>
</comment>
<reference evidence="4" key="1">
    <citation type="journal article" date="2019" name="Curr. Biol.">
        <title>Genome Sequence of Striga asiatica Provides Insight into the Evolution of Plant Parasitism.</title>
        <authorList>
            <person name="Yoshida S."/>
            <person name="Kim S."/>
            <person name="Wafula E.K."/>
            <person name="Tanskanen J."/>
            <person name="Kim Y.M."/>
            <person name="Honaas L."/>
            <person name="Yang Z."/>
            <person name="Spallek T."/>
            <person name="Conn C.E."/>
            <person name="Ichihashi Y."/>
            <person name="Cheong K."/>
            <person name="Cui S."/>
            <person name="Der J.P."/>
            <person name="Gundlach H."/>
            <person name="Jiao Y."/>
            <person name="Hori C."/>
            <person name="Ishida J.K."/>
            <person name="Kasahara H."/>
            <person name="Kiba T."/>
            <person name="Kim M.S."/>
            <person name="Koo N."/>
            <person name="Laohavisit A."/>
            <person name="Lee Y.H."/>
            <person name="Lumba S."/>
            <person name="McCourt P."/>
            <person name="Mortimer J.C."/>
            <person name="Mutuku J.M."/>
            <person name="Nomura T."/>
            <person name="Sasaki-Sekimoto Y."/>
            <person name="Seto Y."/>
            <person name="Wang Y."/>
            <person name="Wakatake T."/>
            <person name="Sakakibara H."/>
            <person name="Demura T."/>
            <person name="Yamaguchi S."/>
            <person name="Yoneyama K."/>
            <person name="Manabe R.I."/>
            <person name="Nelson D.C."/>
            <person name="Schulman A.H."/>
            <person name="Timko M.P."/>
            <person name="dePamphilis C.W."/>
            <person name="Choi D."/>
            <person name="Shirasu K."/>
        </authorList>
    </citation>
    <scope>NUCLEOTIDE SEQUENCE [LARGE SCALE GENOMIC DNA]</scope>
    <source>
        <strain evidence="4">cv. UVA1</strain>
    </source>
</reference>
<dbReference type="Pfam" id="PF06964">
    <property type="entry name" value="Alpha-L-AF_C"/>
    <property type="match status" value="1"/>
</dbReference>
<dbReference type="PANTHER" id="PTHR31776:SF0">
    <property type="entry name" value="ALPHA-L-ARABINOFURANOSIDASE 1"/>
    <property type="match status" value="1"/>
</dbReference>
<accession>A0A5A7NZQ5</accession>
<dbReference type="GO" id="GO:0046373">
    <property type="term" value="P:L-arabinose metabolic process"/>
    <property type="evidence" value="ECO:0007669"/>
    <property type="project" value="InterPro"/>
</dbReference>
<evidence type="ECO:0000313" key="4">
    <source>
        <dbReference type="Proteomes" id="UP000325081"/>
    </source>
</evidence>
<dbReference type="InterPro" id="IPR051563">
    <property type="entry name" value="Glycosyl_Hydrolase_51"/>
</dbReference>
<dbReference type="Proteomes" id="UP000325081">
    <property type="component" value="Unassembled WGS sequence"/>
</dbReference>
<evidence type="ECO:0000259" key="2">
    <source>
        <dbReference type="Pfam" id="PF06964"/>
    </source>
</evidence>